<feature type="region of interest" description="Disordered" evidence="2">
    <location>
        <begin position="519"/>
        <end position="547"/>
    </location>
</feature>
<dbReference type="InterPro" id="IPR043424">
    <property type="entry name" value="BLT-like"/>
</dbReference>
<proteinExistence type="predicted"/>
<sequence>MLRHKHNRSIEGLIQGKIRKRGCSSSTSSSSSVIQNYRFKRALLVGKRGRGGGSNSTPVPTWRIDNNSSRSNNRIVTPNSNKQVSARKLVATLWQMNEVPSPRMKEILDYKKESRSSTRDRGGGSRVYSVLSDPSHSPVSDRLDRSRNGSHRRRNSITSQKLKLTDYINGGLDSGGNANLMEIRPRSRGMTPTGSLVGAHNHKTRLKDVCDGLTNSKELLKVLNRFWGVEEHQSASMSIISALRAEIERAHVQVNHLVRENPSSDRSKEMEYLLKRFAQEKAAWKCNEQEKIEMALKPIKGDLEGERKLRRRTESLNKSLGRELAETKSALSKATKELETEKRAREIMEQICDELARGIGEDKAKVEALKRESAMVREEVEKEREMLHLADTLREERVQMKLCEAKYQFEEKNAAVDKLKFELETFLKTKKSRGNKSRSKKYGSKGDVAIHLSKPNAFDQIRGGGGGGEVVDEECNDGDLDSGEEEGSSDSDLHSIELNIEDANNAGYVWNFGDGAAQEEPKRLSVDKETKGRKSTSSKIPKRNFSIGRRDSDGIGWDFSTEDFSNWGKISELDKQISGQEHCEVGTQKHKSVKGPKDNMMSRSKTALPQDFASNTKEWGQHWPSRDPGNTYCDSPNLNIAWESSLKERLAEIIGESRIQESEDSKKLSVS</sequence>
<evidence type="ECO:0000256" key="1">
    <source>
        <dbReference type="SAM" id="Coils"/>
    </source>
</evidence>
<accession>A0AA41RW62</accession>
<name>A0AA41RW62_PAPNU</name>
<evidence type="ECO:0000256" key="2">
    <source>
        <dbReference type="SAM" id="MobiDB-lite"/>
    </source>
</evidence>
<dbReference type="AlphaFoldDB" id="A0AA41RW62"/>
<dbReference type="PANTHER" id="PTHR31071">
    <property type="entry name" value="GB|AAF24581.1"/>
    <property type="match status" value="1"/>
</dbReference>
<protein>
    <submittedName>
        <fullName evidence="3">Uncharacterized protein</fullName>
    </submittedName>
</protein>
<feature type="compositionally biased region" description="Basic residues" evidence="2">
    <location>
        <begin position="533"/>
        <end position="542"/>
    </location>
</feature>
<keyword evidence="1" id="KW-0175">Coiled coil</keyword>
<feature type="compositionally biased region" description="Acidic residues" evidence="2">
    <location>
        <begin position="470"/>
        <end position="489"/>
    </location>
</feature>
<evidence type="ECO:0000313" key="3">
    <source>
        <dbReference type="EMBL" id="MCL7024660.1"/>
    </source>
</evidence>
<feature type="region of interest" description="Disordered" evidence="2">
    <location>
        <begin position="108"/>
        <end position="162"/>
    </location>
</feature>
<keyword evidence="4" id="KW-1185">Reference proteome</keyword>
<feature type="region of interest" description="Disordered" evidence="2">
    <location>
        <begin position="582"/>
        <end position="604"/>
    </location>
</feature>
<dbReference type="EMBL" id="JAJJMA010036964">
    <property type="protein sequence ID" value="MCL7024660.1"/>
    <property type="molecule type" value="Genomic_DNA"/>
</dbReference>
<feature type="compositionally biased region" description="Basic and acidic residues" evidence="2">
    <location>
        <begin position="519"/>
        <end position="532"/>
    </location>
</feature>
<organism evidence="3 4">
    <name type="scientific">Papaver nudicaule</name>
    <name type="common">Iceland poppy</name>
    <dbReference type="NCBI Taxonomy" id="74823"/>
    <lineage>
        <taxon>Eukaryota</taxon>
        <taxon>Viridiplantae</taxon>
        <taxon>Streptophyta</taxon>
        <taxon>Embryophyta</taxon>
        <taxon>Tracheophyta</taxon>
        <taxon>Spermatophyta</taxon>
        <taxon>Magnoliopsida</taxon>
        <taxon>Ranunculales</taxon>
        <taxon>Papaveraceae</taxon>
        <taxon>Papaveroideae</taxon>
        <taxon>Papaver</taxon>
    </lineage>
</organism>
<comment type="caution">
    <text evidence="3">The sequence shown here is derived from an EMBL/GenBank/DDBJ whole genome shotgun (WGS) entry which is preliminary data.</text>
</comment>
<reference evidence="3" key="1">
    <citation type="submission" date="2022-03" db="EMBL/GenBank/DDBJ databases">
        <title>A functionally conserved STORR gene fusion in Papaver species that diverged 16.8 million years ago.</title>
        <authorList>
            <person name="Catania T."/>
        </authorList>
    </citation>
    <scope>NUCLEOTIDE SEQUENCE</scope>
    <source>
        <strain evidence="3">S-191538</strain>
    </source>
</reference>
<gene>
    <name evidence="3" type="ORF">MKW94_000423</name>
</gene>
<feature type="region of interest" description="Disordered" evidence="2">
    <location>
        <begin position="47"/>
        <end position="82"/>
    </location>
</feature>
<evidence type="ECO:0000313" key="4">
    <source>
        <dbReference type="Proteomes" id="UP001177140"/>
    </source>
</evidence>
<feature type="compositionally biased region" description="Basic and acidic residues" evidence="2">
    <location>
        <begin position="108"/>
        <end position="123"/>
    </location>
</feature>
<dbReference type="PANTHER" id="PTHR31071:SF7">
    <property type="entry name" value="OS04G0382800 PROTEIN"/>
    <property type="match status" value="1"/>
</dbReference>
<dbReference type="Proteomes" id="UP001177140">
    <property type="component" value="Unassembled WGS sequence"/>
</dbReference>
<feature type="region of interest" description="Disordered" evidence="2">
    <location>
        <begin position="458"/>
        <end position="491"/>
    </location>
</feature>
<feature type="coiled-coil region" evidence="1">
    <location>
        <begin position="317"/>
        <end position="386"/>
    </location>
</feature>